<proteinExistence type="predicted"/>
<dbReference type="EMBL" id="SNRW01006431">
    <property type="protein sequence ID" value="KAA6383097.1"/>
    <property type="molecule type" value="Genomic_DNA"/>
</dbReference>
<feature type="region of interest" description="Disordered" evidence="1">
    <location>
        <begin position="42"/>
        <end position="111"/>
    </location>
</feature>
<sequence>MKEAALGNQTARFSTKSADCDYKVSGIIQRIQQFNQTGILDHGEAEQQFGQGGRGMIRQPAQRTDNRKQQHGWQNGQSGGFQRKIGPDLDFDKVGTAMPSNSLMEDQEDQKKEKKIIPLRFVLHVIPNNGVDQGQQ</sequence>
<organism evidence="2 3">
    <name type="scientific">Streblomastix strix</name>
    <dbReference type="NCBI Taxonomy" id="222440"/>
    <lineage>
        <taxon>Eukaryota</taxon>
        <taxon>Metamonada</taxon>
        <taxon>Preaxostyla</taxon>
        <taxon>Oxymonadida</taxon>
        <taxon>Streblomastigidae</taxon>
        <taxon>Streblomastix</taxon>
    </lineage>
</organism>
<evidence type="ECO:0000313" key="2">
    <source>
        <dbReference type="EMBL" id="KAA6383097.1"/>
    </source>
</evidence>
<name>A0A5J4VKC3_9EUKA</name>
<dbReference type="AlphaFoldDB" id="A0A5J4VKC3"/>
<evidence type="ECO:0000256" key="1">
    <source>
        <dbReference type="SAM" id="MobiDB-lite"/>
    </source>
</evidence>
<comment type="caution">
    <text evidence="2">The sequence shown here is derived from an EMBL/GenBank/DDBJ whole genome shotgun (WGS) entry which is preliminary data.</text>
</comment>
<evidence type="ECO:0000313" key="3">
    <source>
        <dbReference type="Proteomes" id="UP000324800"/>
    </source>
</evidence>
<protein>
    <submittedName>
        <fullName evidence="2">Uncharacterized protein</fullName>
    </submittedName>
</protein>
<gene>
    <name evidence="2" type="ORF">EZS28_021375</name>
</gene>
<reference evidence="2 3" key="1">
    <citation type="submission" date="2019-03" db="EMBL/GenBank/DDBJ databases">
        <title>Single cell metagenomics reveals metabolic interactions within the superorganism composed of flagellate Streblomastix strix and complex community of Bacteroidetes bacteria on its surface.</title>
        <authorList>
            <person name="Treitli S.C."/>
            <person name="Kolisko M."/>
            <person name="Husnik F."/>
            <person name="Keeling P."/>
            <person name="Hampl V."/>
        </authorList>
    </citation>
    <scope>NUCLEOTIDE SEQUENCE [LARGE SCALE GENOMIC DNA]</scope>
    <source>
        <strain evidence="2">ST1C</strain>
    </source>
</reference>
<dbReference type="Proteomes" id="UP000324800">
    <property type="component" value="Unassembled WGS sequence"/>
</dbReference>
<accession>A0A5J4VKC3</accession>